<feature type="compositionally biased region" description="Low complexity" evidence="1">
    <location>
        <begin position="21"/>
        <end position="32"/>
    </location>
</feature>
<keyword evidence="2" id="KW-0472">Membrane</keyword>
<keyword evidence="2" id="KW-0812">Transmembrane</keyword>
<dbReference type="Proteomes" id="UP000630097">
    <property type="component" value="Unassembled WGS sequence"/>
</dbReference>
<accession>A0A8J3LW51</accession>
<keyword evidence="2" id="KW-1133">Transmembrane helix</keyword>
<organism evidence="3 4">
    <name type="scientific">Planotetraspora kaengkrachanensis</name>
    <dbReference type="NCBI Taxonomy" id="575193"/>
    <lineage>
        <taxon>Bacteria</taxon>
        <taxon>Bacillati</taxon>
        <taxon>Actinomycetota</taxon>
        <taxon>Actinomycetes</taxon>
        <taxon>Streptosporangiales</taxon>
        <taxon>Streptosporangiaceae</taxon>
        <taxon>Planotetraspora</taxon>
    </lineage>
</organism>
<keyword evidence="4" id="KW-1185">Reference proteome</keyword>
<evidence type="ECO:0000313" key="4">
    <source>
        <dbReference type="Proteomes" id="UP000630097"/>
    </source>
</evidence>
<feature type="transmembrane region" description="Helical" evidence="2">
    <location>
        <begin position="73"/>
        <end position="94"/>
    </location>
</feature>
<evidence type="ECO:0000256" key="2">
    <source>
        <dbReference type="SAM" id="Phobius"/>
    </source>
</evidence>
<dbReference type="EMBL" id="BONV01000002">
    <property type="protein sequence ID" value="GIG77608.1"/>
    <property type="molecule type" value="Genomic_DNA"/>
</dbReference>
<comment type="caution">
    <text evidence="3">The sequence shown here is derived from an EMBL/GenBank/DDBJ whole genome shotgun (WGS) entry which is preliminary data.</text>
</comment>
<gene>
    <name evidence="3" type="ORF">Pka01_07350</name>
</gene>
<protein>
    <submittedName>
        <fullName evidence="3">Uncharacterized protein</fullName>
    </submittedName>
</protein>
<reference evidence="3 4" key="1">
    <citation type="submission" date="2021-01" db="EMBL/GenBank/DDBJ databases">
        <title>Whole genome shotgun sequence of Planotetraspora kaengkrachanensis NBRC 104272.</title>
        <authorList>
            <person name="Komaki H."/>
            <person name="Tamura T."/>
        </authorList>
    </citation>
    <scope>NUCLEOTIDE SEQUENCE [LARGE SCALE GENOMIC DNA]</scope>
    <source>
        <strain evidence="3 4">NBRC 104272</strain>
    </source>
</reference>
<sequence length="102" mass="10985">MSPQQTTFAGRGSGQARRQPSRTSPARPATAPIAPPVRVRRSFRSGNGRRRQSPSTWTAAAVTPWRPASVASFTAGLLAASYLGLYGPLMYAVFFTTVKKCQ</sequence>
<dbReference type="AlphaFoldDB" id="A0A8J3LW51"/>
<proteinExistence type="predicted"/>
<evidence type="ECO:0000256" key="1">
    <source>
        <dbReference type="SAM" id="MobiDB-lite"/>
    </source>
</evidence>
<feature type="region of interest" description="Disordered" evidence="1">
    <location>
        <begin position="1"/>
        <end position="58"/>
    </location>
</feature>
<evidence type="ECO:0000313" key="3">
    <source>
        <dbReference type="EMBL" id="GIG77608.1"/>
    </source>
</evidence>
<name>A0A8J3LW51_9ACTN</name>
<feature type="compositionally biased region" description="Basic residues" evidence="1">
    <location>
        <begin position="38"/>
        <end position="52"/>
    </location>
</feature>